<feature type="region of interest" description="Disordered" evidence="1">
    <location>
        <begin position="256"/>
        <end position="282"/>
    </location>
</feature>
<organism evidence="2 3">
    <name type="scientific">Cyclotella cryptica</name>
    <dbReference type="NCBI Taxonomy" id="29204"/>
    <lineage>
        <taxon>Eukaryota</taxon>
        <taxon>Sar</taxon>
        <taxon>Stramenopiles</taxon>
        <taxon>Ochrophyta</taxon>
        <taxon>Bacillariophyta</taxon>
        <taxon>Coscinodiscophyceae</taxon>
        <taxon>Thalassiosirophycidae</taxon>
        <taxon>Stephanodiscales</taxon>
        <taxon>Stephanodiscaceae</taxon>
        <taxon>Cyclotella</taxon>
    </lineage>
</organism>
<sequence>MKPCKVYRRERSRDYVGLRIMDSAAAPTPTPHQKLLLSLPPPDDDESATTPRDYLTVTNRIQPHSHHISDRPSPSRQIHLLRRIAHRIKPALARGHSLRQALNLPPNLDVRNVNEVGQLRHLLNVSDVLWEDIVCRWSEGRTMHWLRAKYDRCVEAVCLRSVERKRRRIAARKSVGGGFGAFSSLFVVVAETTEGSETSTFEVDVKESEDHHDNPSLSKEEQYAARIGALQLVCDYLPIPWRTKLANAVGLSDEDLMGKTTAPESSTPTDNDESLPQSRRIV</sequence>
<dbReference type="Proteomes" id="UP001516023">
    <property type="component" value="Unassembled WGS sequence"/>
</dbReference>
<feature type="compositionally biased region" description="Basic and acidic residues" evidence="1">
    <location>
        <begin position="203"/>
        <end position="219"/>
    </location>
</feature>
<protein>
    <submittedName>
        <fullName evidence="2">Uncharacterized protein</fullName>
    </submittedName>
</protein>
<keyword evidence="3" id="KW-1185">Reference proteome</keyword>
<gene>
    <name evidence="2" type="ORF">HJC23_005333</name>
</gene>
<comment type="caution">
    <text evidence="2">The sequence shown here is derived from an EMBL/GenBank/DDBJ whole genome shotgun (WGS) entry which is preliminary data.</text>
</comment>
<name>A0ABD3PII1_9STRA</name>
<proteinExistence type="predicted"/>
<feature type="region of interest" description="Disordered" evidence="1">
    <location>
        <begin position="24"/>
        <end position="50"/>
    </location>
</feature>
<feature type="compositionally biased region" description="Polar residues" evidence="1">
    <location>
        <begin position="262"/>
        <end position="282"/>
    </location>
</feature>
<dbReference type="AlphaFoldDB" id="A0ABD3PII1"/>
<evidence type="ECO:0000313" key="2">
    <source>
        <dbReference type="EMBL" id="KAL3786255.1"/>
    </source>
</evidence>
<evidence type="ECO:0000313" key="3">
    <source>
        <dbReference type="Proteomes" id="UP001516023"/>
    </source>
</evidence>
<dbReference type="EMBL" id="JABMIG020000198">
    <property type="protein sequence ID" value="KAL3786255.1"/>
    <property type="molecule type" value="Genomic_DNA"/>
</dbReference>
<accession>A0ABD3PII1</accession>
<dbReference type="Gene3D" id="1.10.20.120">
    <property type="match status" value="1"/>
</dbReference>
<reference evidence="2 3" key="1">
    <citation type="journal article" date="2020" name="G3 (Bethesda)">
        <title>Improved Reference Genome for Cyclotella cryptica CCMP332, a Model for Cell Wall Morphogenesis, Salinity Adaptation, and Lipid Production in Diatoms (Bacillariophyta).</title>
        <authorList>
            <person name="Roberts W.R."/>
            <person name="Downey K.M."/>
            <person name="Ruck E.C."/>
            <person name="Traller J.C."/>
            <person name="Alverson A.J."/>
        </authorList>
    </citation>
    <scope>NUCLEOTIDE SEQUENCE [LARGE SCALE GENOMIC DNA]</scope>
    <source>
        <strain evidence="2 3">CCMP332</strain>
    </source>
</reference>
<evidence type="ECO:0000256" key="1">
    <source>
        <dbReference type="SAM" id="MobiDB-lite"/>
    </source>
</evidence>
<feature type="region of interest" description="Disordered" evidence="1">
    <location>
        <begin position="198"/>
        <end position="219"/>
    </location>
</feature>